<protein>
    <submittedName>
        <fullName evidence="1">Transposase</fullName>
    </submittedName>
</protein>
<dbReference type="Gene3D" id="3.30.70.1290">
    <property type="entry name" value="Transposase IS200-like"/>
    <property type="match status" value="1"/>
</dbReference>
<evidence type="ECO:0000313" key="1">
    <source>
        <dbReference type="EMBL" id="BBE15960.1"/>
    </source>
</evidence>
<dbReference type="EMBL" id="AP018694">
    <property type="protein sequence ID" value="BBE15960.1"/>
    <property type="molecule type" value="Genomic_DNA"/>
</dbReference>
<dbReference type="KEGG" id="anf:AQPE_0096"/>
<sequence>MWINKHKFVAGIFSWQEGFGAFTYGKSQLPNISRYIDNQQKHHQKHTFYEEYLDFLKAFEIKYDERYIFKPID</sequence>
<keyword evidence="2" id="KW-1185">Reference proteome</keyword>
<dbReference type="GO" id="GO:0004803">
    <property type="term" value="F:transposase activity"/>
    <property type="evidence" value="ECO:0007669"/>
    <property type="project" value="InterPro"/>
</dbReference>
<proteinExistence type="predicted"/>
<dbReference type="GO" id="GO:0006313">
    <property type="term" value="P:DNA transposition"/>
    <property type="evidence" value="ECO:0007669"/>
    <property type="project" value="InterPro"/>
</dbReference>
<evidence type="ECO:0000313" key="2">
    <source>
        <dbReference type="Proteomes" id="UP001193389"/>
    </source>
</evidence>
<gene>
    <name evidence="1" type="ORF">AQPE_0096</name>
</gene>
<reference evidence="1" key="1">
    <citation type="journal article" date="2020" name="Int. J. Syst. Evol. Microbiol.">
        <title>Aquipluma nitroreducens gen. nov. sp. nov., a novel facultatively anaerobic bacterium isolated from a freshwater lake.</title>
        <authorList>
            <person name="Watanabe M."/>
            <person name="Kojima H."/>
            <person name="Fukui M."/>
        </authorList>
    </citation>
    <scope>NUCLEOTIDE SEQUENCE</scope>
    <source>
        <strain evidence="1">MeG22</strain>
    </source>
</reference>
<organism evidence="1 2">
    <name type="scientific">Aquipluma nitroreducens</name>
    <dbReference type="NCBI Taxonomy" id="2010828"/>
    <lineage>
        <taxon>Bacteria</taxon>
        <taxon>Pseudomonadati</taxon>
        <taxon>Bacteroidota</taxon>
        <taxon>Bacteroidia</taxon>
        <taxon>Marinilabiliales</taxon>
        <taxon>Prolixibacteraceae</taxon>
        <taxon>Aquipluma</taxon>
    </lineage>
</organism>
<dbReference type="Proteomes" id="UP001193389">
    <property type="component" value="Chromosome"/>
</dbReference>
<name>A0A5K7S3A7_9BACT</name>
<dbReference type="SUPFAM" id="SSF143422">
    <property type="entry name" value="Transposase IS200-like"/>
    <property type="match status" value="1"/>
</dbReference>
<dbReference type="AlphaFoldDB" id="A0A5K7S3A7"/>
<accession>A0A5K7S3A7</accession>
<dbReference type="GO" id="GO:0003677">
    <property type="term" value="F:DNA binding"/>
    <property type="evidence" value="ECO:0007669"/>
    <property type="project" value="InterPro"/>
</dbReference>
<dbReference type="InterPro" id="IPR036515">
    <property type="entry name" value="Transposase_17_sf"/>
</dbReference>